<protein>
    <submittedName>
        <fullName evidence="1">Uncharacterized protein</fullName>
    </submittedName>
</protein>
<organism evidence="1 2">
    <name type="scientific">Punica granatum</name>
    <name type="common">Pomegranate</name>
    <dbReference type="NCBI Taxonomy" id="22663"/>
    <lineage>
        <taxon>Eukaryota</taxon>
        <taxon>Viridiplantae</taxon>
        <taxon>Streptophyta</taxon>
        <taxon>Embryophyta</taxon>
        <taxon>Tracheophyta</taxon>
        <taxon>Spermatophyta</taxon>
        <taxon>Magnoliopsida</taxon>
        <taxon>eudicotyledons</taxon>
        <taxon>Gunneridae</taxon>
        <taxon>Pentapetalae</taxon>
        <taxon>rosids</taxon>
        <taxon>malvids</taxon>
        <taxon>Myrtales</taxon>
        <taxon>Lythraceae</taxon>
        <taxon>Punica</taxon>
    </lineage>
</organism>
<evidence type="ECO:0000313" key="1">
    <source>
        <dbReference type="EMBL" id="PKI42335.1"/>
    </source>
</evidence>
<keyword evidence="2" id="KW-1185">Reference proteome</keyword>
<dbReference type="Proteomes" id="UP000233551">
    <property type="component" value="Unassembled WGS sequence"/>
</dbReference>
<comment type="caution">
    <text evidence="1">The sequence shown here is derived from an EMBL/GenBank/DDBJ whole genome shotgun (WGS) entry which is preliminary data.</text>
</comment>
<sequence>MASDVSFANAAGISPVNLFEDSQFPARATASTTSPPSCCCTAHGHKGLSAATLALRVRIYEDKLRYRAISFYSFFTLSVAVVFLRSSRHICREKALAAARLFHVTGFVSGFDPDSFRAGQFDPEAVCSSVYIY</sequence>
<reference evidence="1 2" key="1">
    <citation type="submission" date="2017-11" db="EMBL/GenBank/DDBJ databases">
        <title>De-novo sequencing of pomegranate (Punica granatum L.) genome.</title>
        <authorList>
            <person name="Akparov Z."/>
            <person name="Amiraslanov A."/>
            <person name="Hajiyeva S."/>
            <person name="Abbasov M."/>
            <person name="Kaur K."/>
            <person name="Hamwieh A."/>
            <person name="Solovyev V."/>
            <person name="Salamov A."/>
            <person name="Braich B."/>
            <person name="Kosarev P."/>
            <person name="Mahmoud A."/>
            <person name="Hajiyev E."/>
            <person name="Babayeva S."/>
            <person name="Izzatullayeva V."/>
            <person name="Mammadov A."/>
            <person name="Mammadov A."/>
            <person name="Sharifova S."/>
            <person name="Ojaghi J."/>
            <person name="Eynullazada K."/>
            <person name="Bayramov B."/>
            <person name="Abdulazimova A."/>
            <person name="Shahmuradov I."/>
        </authorList>
    </citation>
    <scope>NUCLEOTIDE SEQUENCE [LARGE SCALE GENOMIC DNA]</scope>
    <source>
        <strain evidence="2">cv. AG2017</strain>
        <tissue evidence="1">Leaf</tissue>
    </source>
</reference>
<accession>A0A2I0IEA1</accession>
<dbReference type="AlphaFoldDB" id="A0A2I0IEA1"/>
<evidence type="ECO:0000313" key="2">
    <source>
        <dbReference type="Proteomes" id="UP000233551"/>
    </source>
</evidence>
<dbReference type="EMBL" id="PGOL01003196">
    <property type="protein sequence ID" value="PKI42335.1"/>
    <property type="molecule type" value="Genomic_DNA"/>
</dbReference>
<gene>
    <name evidence="1" type="ORF">CRG98_037280</name>
</gene>
<name>A0A2I0IEA1_PUNGR</name>
<proteinExistence type="predicted"/>